<accession>A0A6L9EFK1</accession>
<comment type="caution">
    <text evidence="1">The sequence shown here is derived from an EMBL/GenBank/DDBJ whole genome shotgun (WGS) entry which is preliminary data.</text>
</comment>
<protein>
    <submittedName>
        <fullName evidence="1">Uncharacterized protein</fullName>
    </submittedName>
</protein>
<evidence type="ECO:0000313" key="1">
    <source>
        <dbReference type="EMBL" id="NAS13413.1"/>
    </source>
</evidence>
<keyword evidence="2" id="KW-1185">Reference proteome</keyword>
<name>A0A6L9EFK1_9FLAO</name>
<gene>
    <name evidence="1" type="ORF">GTQ38_15475</name>
</gene>
<sequence>MSIHLENFKNNLKLRLDDNPQLHGFQTFKKTLERDYFSEVSIRICFKEAAKTENLVIEMDCNLDLLEMLYHLQKGTWGGNLSEEEDLPPNSSFARALDQLQELNEISIDVEEFSLFLNDCSIIVKKIYSNSIKDQLGSILSTIAEHYVYFTKGLSETPFEIYVPVFEDTIPENDYTLSKIREADNQTKDYFGFWGLYFDSEDDAVIYDLSNKSIVSGDLYLLNH</sequence>
<evidence type="ECO:0000313" key="2">
    <source>
        <dbReference type="Proteomes" id="UP000475249"/>
    </source>
</evidence>
<reference evidence="1 2" key="1">
    <citation type="submission" date="2020-01" db="EMBL/GenBank/DDBJ databases">
        <title>Bacteria diversity of Porities sp.</title>
        <authorList>
            <person name="Wang G."/>
        </authorList>
    </citation>
    <scope>NUCLEOTIDE SEQUENCE [LARGE SCALE GENOMIC DNA]</scope>
    <source>
        <strain evidence="1 2">R33</strain>
    </source>
</reference>
<dbReference type="Proteomes" id="UP000475249">
    <property type="component" value="Unassembled WGS sequence"/>
</dbReference>
<proteinExistence type="predicted"/>
<organism evidence="1 2">
    <name type="scientific">Poritiphilus flavus</name>
    <dbReference type="NCBI Taxonomy" id="2697053"/>
    <lineage>
        <taxon>Bacteria</taxon>
        <taxon>Pseudomonadati</taxon>
        <taxon>Bacteroidota</taxon>
        <taxon>Flavobacteriia</taxon>
        <taxon>Flavobacteriales</taxon>
        <taxon>Flavobacteriaceae</taxon>
        <taxon>Poritiphilus</taxon>
    </lineage>
</organism>
<dbReference type="AlphaFoldDB" id="A0A6L9EFK1"/>
<dbReference type="RefSeq" id="WP_161436458.1">
    <property type="nucleotide sequence ID" value="NZ_WXYO01000007.1"/>
</dbReference>
<dbReference type="EMBL" id="WXYO01000007">
    <property type="protein sequence ID" value="NAS13413.1"/>
    <property type="molecule type" value="Genomic_DNA"/>
</dbReference>